<feature type="binding site" evidence="7">
    <location>
        <position position="285"/>
    </location>
    <ligand>
        <name>glyoxylate</name>
        <dbReference type="ChEBI" id="CHEBI:36655"/>
    </ligand>
</feature>
<dbReference type="InterPro" id="IPR000262">
    <property type="entry name" value="FMN-dep_DH"/>
</dbReference>
<keyword evidence="2 7" id="KW-0285">Flavoprotein</keyword>
<dbReference type="GO" id="GO:0004460">
    <property type="term" value="F:L-lactate dehydrogenase (cytochrome) activity"/>
    <property type="evidence" value="ECO:0007669"/>
    <property type="project" value="UniProtKB-EC"/>
</dbReference>
<keyword evidence="4 9" id="KW-0560">Oxidoreductase</keyword>
<feature type="binding site" evidence="7">
    <location>
        <position position="171"/>
    </location>
    <ligand>
        <name>glyoxylate</name>
        <dbReference type="ChEBI" id="CHEBI:36655"/>
    </ligand>
</feature>
<dbReference type="CDD" id="cd02809">
    <property type="entry name" value="alpha_hydroxyacid_oxid_FMN"/>
    <property type="match status" value="1"/>
</dbReference>
<dbReference type="AlphaFoldDB" id="A0A2I7K6Y9"/>
<dbReference type="EMBL" id="CP010725">
    <property type="protein sequence ID" value="AUQ98374.1"/>
    <property type="molecule type" value="Genomic_DNA"/>
</dbReference>
<feature type="active site" description="Proton acceptor" evidence="6">
    <location>
        <position position="282"/>
    </location>
</feature>
<organism evidence="9 10">
    <name type="scientific">Phaeobacter inhibens</name>
    <dbReference type="NCBI Taxonomy" id="221822"/>
    <lineage>
        <taxon>Bacteria</taxon>
        <taxon>Pseudomonadati</taxon>
        <taxon>Pseudomonadota</taxon>
        <taxon>Alphaproteobacteria</taxon>
        <taxon>Rhodobacterales</taxon>
        <taxon>Roseobacteraceae</taxon>
        <taxon>Phaeobacter</taxon>
    </lineage>
</organism>
<feature type="binding site" evidence="7">
    <location>
        <position position="162"/>
    </location>
    <ligand>
        <name>FMN</name>
        <dbReference type="ChEBI" id="CHEBI:58210"/>
    </ligand>
</feature>
<protein>
    <submittedName>
        <fullName evidence="9">L-lactate dehydrogenase IldD</fullName>
        <ecNumber evidence="9">1.1.2.3</ecNumber>
    </submittedName>
</protein>
<dbReference type="EC" id="1.1.2.3" evidence="9"/>
<dbReference type="GO" id="GO:0010181">
    <property type="term" value="F:FMN binding"/>
    <property type="evidence" value="ECO:0007669"/>
    <property type="project" value="InterPro"/>
</dbReference>
<dbReference type="GO" id="GO:0004459">
    <property type="term" value="F:L-lactate dehydrogenase (NAD+) activity"/>
    <property type="evidence" value="ECO:0007669"/>
    <property type="project" value="TreeGrafter"/>
</dbReference>
<dbReference type="PIRSF" id="PIRSF000138">
    <property type="entry name" value="Al-hdrx_acd_dh"/>
    <property type="match status" value="1"/>
</dbReference>
<evidence type="ECO:0000256" key="1">
    <source>
        <dbReference type="ARBA" id="ARBA00001917"/>
    </source>
</evidence>
<feature type="domain" description="FMN hydroxy acid dehydrogenase" evidence="8">
    <location>
        <begin position="5"/>
        <end position="385"/>
    </location>
</feature>
<dbReference type="Pfam" id="PF01070">
    <property type="entry name" value="FMN_dh"/>
    <property type="match status" value="1"/>
</dbReference>
<dbReference type="GO" id="GO:0005886">
    <property type="term" value="C:plasma membrane"/>
    <property type="evidence" value="ECO:0007669"/>
    <property type="project" value="TreeGrafter"/>
</dbReference>
<evidence type="ECO:0000259" key="8">
    <source>
        <dbReference type="PROSITE" id="PS51349"/>
    </source>
</evidence>
<feature type="binding site" evidence="7">
    <location>
        <begin position="334"/>
        <end position="335"/>
    </location>
    <ligand>
        <name>FMN</name>
        <dbReference type="ChEBI" id="CHEBI:58210"/>
    </ligand>
</feature>
<gene>
    <name evidence="9" type="primary">lldD2</name>
    <name evidence="9" type="ORF">PhaeoP88_00990</name>
</gene>
<feature type="binding site" evidence="7">
    <location>
        <position position="136"/>
    </location>
    <ligand>
        <name>glyoxylate</name>
        <dbReference type="ChEBI" id="CHEBI:36655"/>
    </ligand>
</feature>
<feature type="binding site" evidence="7">
    <location>
        <position position="134"/>
    </location>
    <ligand>
        <name>FMN</name>
        <dbReference type="ChEBI" id="CHEBI:58210"/>
    </ligand>
</feature>
<proteinExistence type="inferred from homology"/>
<evidence type="ECO:0000256" key="4">
    <source>
        <dbReference type="ARBA" id="ARBA00023002"/>
    </source>
</evidence>
<feature type="binding site" evidence="7">
    <location>
        <position position="31"/>
    </location>
    <ligand>
        <name>glyoxylate</name>
        <dbReference type="ChEBI" id="CHEBI:36655"/>
    </ligand>
</feature>
<feature type="binding site" evidence="7">
    <location>
        <position position="282"/>
    </location>
    <ligand>
        <name>glyoxylate</name>
        <dbReference type="ChEBI" id="CHEBI:36655"/>
    </ligand>
</feature>
<keyword evidence="3 7" id="KW-0288">FMN</keyword>
<dbReference type="PANTHER" id="PTHR10578:SF107">
    <property type="entry name" value="2-HYDROXYACID OXIDASE 1"/>
    <property type="match status" value="1"/>
</dbReference>
<reference evidence="9 10" key="1">
    <citation type="journal article" date="2017" name="Front. Microbiol.">
        <title>Phaeobacter piscinae sp. nov., a species of the Roseobacter group and potential aquaculture probiont.</title>
        <authorList>
            <person name="Sonnenschein E.C."/>
            <person name="Phippen C.B.W."/>
            <person name="Nielsen K.F."/>
            <person name="Mateiu R.V."/>
            <person name="Melchiorsen J."/>
            <person name="Gram L."/>
            <person name="Overmann J."/>
            <person name="Freese H.M."/>
        </authorList>
    </citation>
    <scope>NUCLEOTIDE SEQUENCE [LARGE SCALE GENOMIC DNA]</scope>
    <source>
        <strain evidence="9 10">P88</strain>
    </source>
</reference>
<dbReference type="PANTHER" id="PTHR10578">
    <property type="entry name" value="S -2-HYDROXY-ACID OXIDASE-RELATED"/>
    <property type="match status" value="1"/>
</dbReference>
<evidence type="ECO:0000256" key="6">
    <source>
        <dbReference type="PIRSR" id="PIRSR000138-1"/>
    </source>
</evidence>
<dbReference type="Proteomes" id="UP000236447">
    <property type="component" value="Chromosome"/>
</dbReference>
<dbReference type="InterPro" id="IPR037396">
    <property type="entry name" value="FMN_HAD"/>
</dbReference>
<dbReference type="Gene3D" id="3.20.20.70">
    <property type="entry name" value="Aldolase class I"/>
    <property type="match status" value="1"/>
</dbReference>
<feature type="binding site" evidence="7">
    <location>
        <position position="280"/>
    </location>
    <ligand>
        <name>FMN</name>
        <dbReference type="ChEBI" id="CHEBI:58210"/>
    </ligand>
</feature>
<evidence type="ECO:0000313" key="9">
    <source>
        <dbReference type="EMBL" id="AUQ98374.1"/>
    </source>
</evidence>
<evidence type="ECO:0000256" key="3">
    <source>
        <dbReference type="ARBA" id="ARBA00022643"/>
    </source>
</evidence>
<sequence>MRNMDLHQRYPALSDLRQRARRRLPRFVWEYLDSGTGTEATKARNRAALDQLGFAPSILHGPQTPDLSRRFLGIDRPLPFGVAPVGMSGLIWPDAERLLARCAAAQGLPYCLSTVASQSPEDLAGDLGAAPWFQLYPPKDPDMRRDLLARAKAAGFAGLVLTVDVPVASRRERQTRSGLTQPPRLTPRLLAQVAMRPAWAMGMARRGLPHMRTLDKYVTGQSGSLSSTAHVGYLLRTSPDWDYVKWLRDHWDGPLIIKGVMRAEDAAPLEAIGADALWVSNHAGRQFDAAPSTIEALPGIRAATRLPLIFDSGIESGLDILRALALGADYVMLGRAFHFALAALGSRGPDHLVDILRKDLDANMGQLGLETLSALPRPLGLASFANPFTTDRSDTDINAPP</sequence>
<dbReference type="InterPro" id="IPR012133">
    <property type="entry name" value="Alpha-hydoxy_acid_DH_FMN"/>
</dbReference>
<evidence type="ECO:0000313" key="10">
    <source>
        <dbReference type="Proteomes" id="UP000236447"/>
    </source>
</evidence>
<dbReference type="GO" id="GO:0009060">
    <property type="term" value="P:aerobic respiration"/>
    <property type="evidence" value="ECO:0007669"/>
    <property type="project" value="TreeGrafter"/>
</dbReference>
<name>A0A2I7K6Y9_9RHOB</name>
<feature type="binding site" evidence="7">
    <location>
        <begin position="84"/>
        <end position="86"/>
    </location>
    <ligand>
        <name>FMN</name>
        <dbReference type="ChEBI" id="CHEBI:58210"/>
    </ligand>
</feature>
<evidence type="ECO:0000256" key="7">
    <source>
        <dbReference type="PIRSR" id="PIRSR000138-2"/>
    </source>
</evidence>
<evidence type="ECO:0000256" key="5">
    <source>
        <dbReference type="ARBA" id="ARBA00024042"/>
    </source>
</evidence>
<reference evidence="9 10" key="2">
    <citation type="journal article" date="2017" name="Genome Biol. Evol.">
        <title>Trajectories and Drivers of Genome Evolution in Surface-Associated Marine Phaeobacter.</title>
        <authorList>
            <person name="Freese H.M."/>
            <person name="Sikorski J."/>
            <person name="Bunk B."/>
            <person name="Scheuner C."/>
            <person name="Meier-Kolthoff J.P."/>
            <person name="Sproer C."/>
            <person name="Gram L."/>
            <person name="Overmann J."/>
        </authorList>
    </citation>
    <scope>NUCLEOTIDE SEQUENCE [LARGE SCALE GENOMIC DNA]</scope>
    <source>
        <strain evidence="9 10">P88</strain>
    </source>
</reference>
<dbReference type="RefSeq" id="WP_102883200.1">
    <property type="nucleotide sequence ID" value="NZ_CP010725.1"/>
</dbReference>
<dbReference type="SUPFAM" id="SSF51395">
    <property type="entry name" value="FMN-linked oxidoreductases"/>
    <property type="match status" value="1"/>
</dbReference>
<feature type="binding site" evidence="7">
    <location>
        <position position="113"/>
    </location>
    <ligand>
        <name>FMN</name>
        <dbReference type="ChEBI" id="CHEBI:58210"/>
    </ligand>
</feature>
<comment type="cofactor">
    <cofactor evidence="1">
        <name>FMN</name>
        <dbReference type="ChEBI" id="CHEBI:58210"/>
    </cofactor>
</comment>
<dbReference type="InterPro" id="IPR013785">
    <property type="entry name" value="Aldolase_TIM"/>
</dbReference>
<evidence type="ECO:0000256" key="2">
    <source>
        <dbReference type="ARBA" id="ARBA00022630"/>
    </source>
</evidence>
<feature type="binding site" evidence="7">
    <location>
        <position position="258"/>
    </location>
    <ligand>
        <name>FMN</name>
        <dbReference type="ChEBI" id="CHEBI:58210"/>
    </ligand>
</feature>
<comment type="similarity">
    <text evidence="5">Belongs to the FMN-dependent alpha-hydroxy acid dehydrogenase family.</text>
</comment>
<accession>A0A2I7K6Y9</accession>
<dbReference type="PROSITE" id="PS51349">
    <property type="entry name" value="FMN_HYDROXY_ACID_DH_2"/>
    <property type="match status" value="1"/>
</dbReference>